<evidence type="ECO:0000313" key="7">
    <source>
        <dbReference type="EMBL" id="OGZ78865.1"/>
    </source>
</evidence>
<dbReference type="EMBL" id="MHPJ01000012">
    <property type="protein sequence ID" value="OGZ78865.1"/>
    <property type="molecule type" value="Genomic_DNA"/>
</dbReference>
<dbReference type="GO" id="GO:0005737">
    <property type="term" value="C:cytoplasm"/>
    <property type="evidence" value="ECO:0007669"/>
    <property type="project" value="UniProtKB-SubCell"/>
</dbReference>
<evidence type="ECO:0000256" key="3">
    <source>
        <dbReference type="ARBA" id="ARBA00022741"/>
    </source>
</evidence>
<dbReference type="SUPFAM" id="SSF52540">
    <property type="entry name" value="P-loop containing nucleoside triphosphate hydrolases"/>
    <property type="match status" value="1"/>
</dbReference>
<dbReference type="STRING" id="1802223.A2358_01190"/>
<evidence type="ECO:0000256" key="2">
    <source>
        <dbReference type="ARBA" id="ARBA00022727"/>
    </source>
</evidence>
<dbReference type="GO" id="GO:0005524">
    <property type="term" value="F:ATP binding"/>
    <property type="evidence" value="ECO:0007669"/>
    <property type="project" value="UniProtKB-KW"/>
</dbReference>
<dbReference type="Pfam" id="PF00406">
    <property type="entry name" value="ADK"/>
    <property type="match status" value="1"/>
</dbReference>
<dbReference type="Gene3D" id="3.40.50.300">
    <property type="entry name" value="P-loop containing nucleotide triphosphate hydrolases"/>
    <property type="match status" value="1"/>
</dbReference>
<proteinExistence type="inferred from homology"/>
<comment type="subunit">
    <text evidence="6">Monomer.</text>
</comment>
<evidence type="ECO:0000256" key="5">
    <source>
        <dbReference type="RuleBase" id="RU003330"/>
    </source>
</evidence>
<evidence type="ECO:0000256" key="6">
    <source>
        <dbReference type="RuleBase" id="RU003331"/>
    </source>
</evidence>
<dbReference type="PRINTS" id="PR00094">
    <property type="entry name" value="ADENYLTKNASE"/>
</dbReference>
<evidence type="ECO:0000256" key="4">
    <source>
        <dbReference type="ARBA" id="ARBA00022777"/>
    </source>
</evidence>
<evidence type="ECO:0000313" key="8">
    <source>
        <dbReference type="Proteomes" id="UP000178650"/>
    </source>
</evidence>
<evidence type="ECO:0000256" key="1">
    <source>
        <dbReference type="ARBA" id="ARBA00022679"/>
    </source>
</evidence>
<dbReference type="GO" id="GO:0004017">
    <property type="term" value="F:AMP kinase activity"/>
    <property type="evidence" value="ECO:0007669"/>
    <property type="project" value="UniProtKB-EC"/>
</dbReference>
<dbReference type="CDD" id="cd01428">
    <property type="entry name" value="ADK"/>
    <property type="match status" value="1"/>
</dbReference>
<dbReference type="InterPro" id="IPR000850">
    <property type="entry name" value="Adenylat/UMP-CMP_kin"/>
</dbReference>
<dbReference type="EC" id="2.7.4.3" evidence="6"/>
<sequence length="230" mass="26239">MEKQVIIIFGAPGAGKGTQAGLLSENLGYYHLESSKVLEYCFKNEDLNKVFSIDGKDYSVGEEIENWKTGVLTSPPFITVLMMEQIKKLAGQGESFIMSGSPRTIYEVEKEMPVLEKLYGKENIKIILIGITAETTIFRNSHRKICELMRHSILFNRETENLTICPIDGSNLVKRKDLDDPETIKVRIKEYNGRTLPMVEYFEKNNFQVRKINGEQFVADVHKDILKAIL</sequence>
<dbReference type="Proteomes" id="UP000178650">
    <property type="component" value="Unassembled WGS sequence"/>
</dbReference>
<keyword evidence="6" id="KW-0067">ATP-binding</keyword>
<name>A0A1G2IVN4_9BACT</name>
<gene>
    <name evidence="7" type="ORF">A2358_01190</name>
</gene>
<reference evidence="7 8" key="1">
    <citation type="journal article" date="2016" name="Nat. Commun.">
        <title>Thousands of microbial genomes shed light on interconnected biogeochemical processes in an aquifer system.</title>
        <authorList>
            <person name="Anantharaman K."/>
            <person name="Brown C.T."/>
            <person name="Hug L.A."/>
            <person name="Sharon I."/>
            <person name="Castelle C.J."/>
            <person name="Probst A.J."/>
            <person name="Thomas B.C."/>
            <person name="Singh A."/>
            <person name="Wilkins M.J."/>
            <person name="Karaoz U."/>
            <person name="Brodie E.L."/>
            <person name="Williams K.H."/>
            <person name="Hubbard S.S."/>
            <person name="Banfield J.F."/>
        </authorList>
    </citation>
    <scope>NUCLEOTIDE SEQUENCE [LARGE SCALE GENOMIC DNA]</scope>
</reference>
<accession>A0A1G2IVN4</accession>
<comment type="catalytic activity">
    <reaction evidence="6">
        <text>AMP + ATP = 2 ADP</text>
        <dbReference type="Rhea" id="RHEA:12973"/>
        <dbReference type="ChEBI" id="CHEBI:30616"/>
        <dbReference type="ChEBI" id="CHEBI:456215"/>
        <dbReference type="ChEBI" id="CHEBI:456216"/>
        <dbReference type="EC" id="2.7.4.3"/>
    </reaction>
</comment>
<dbReference type="AlphaFoldDB" id="A0A1G2IVN4"/>
<dbReference type="PANTHER" id="PTHR23359">
    <property type="entry name" value="NUCLEOTIDE KINASE"/>
    <property type="match status" value="1"/>
</dbReference>
<comment type="similarity">
    <text evidence="5">Belongs to the adenylate kinase family.</text>
</comment>
<keyword evidence="2" id="KW-0545">Nucleotide biosynthesis</keyword>
<comment type="caution">
    <text evidence="7">The sequence shown here is derived from an EMBL/GenBank/DDBJ whole genome shotgun (WGS) entry which is preliminary data.</text>
</comment>
<organism evidence="7 8">
    <name type="scientific">Candidatus Staskawiczbacteria bacterium RIFOXYB1_FULL_37_44</name>
    <dbReference type="NCBI Taxonomy" id="1802223"/>
    <lineage>
        <taxon>Bacteria</taxon>
        <taxon>Candidatus Staskawicziibacteriota</taxon>
    </lineage>
</organism>
<keyword evidence="3 6" id="KW-0547">Nucleotide-binding</keyword>
<protein>
    <recommendedName>
        <fullName evidence="6">Adenylate kinase</fullName>
        <ecNumber evidence="6">2.7.4.3</ecNumber>
    </recommendedName>
</protein>
<keyword evidence="1 5" id="KW-0808">Transferase</keyword>
<dbReference type="InterPro" id="IPR027417">
    <property type="entry name" value="P-loop_NTPase"/>
</dbReference>
<keyword evidence="4 5" id="KW-0418">Kinase</keyword>
<comment type="subcellular location">
    <subcellularLocation>
        <location evidence="6">Cytoplasm</location>
    </subcellularLocation>
</comment>